<dbReference type="AlphaFoldDB" id="A0A7W3JGF9"/>
<reference evidence="3 5" key="2">
    <citation type="submission" date="2020-07" db="EMBL/GenBank/DDBJ databases">
        <title>Sequencing the genomes of 1000 actinobacteria strains.</title>
        <authorList>
            <person name="Klenk H.-P."/>
        </authorList>
    </citation>
    <scope>NUCLEOTIDE SEQUENCE [LARGE SCALE GENOMIC DNA]</scope>
    <source>
        <strain evidence="3 5">DSM 10309</strain>
    </source>
</reference>
<dbReference type="Proteomes" id="UP000522688">
    <property type="component" value="Unassembled WGS sequence"/>
</dbReference>
<gene>
    <name evidence="3" type="ORF">FB463_000646</name>
    <name evidence="2" type="ORF">FFA01_01700</name>
</gene>
<dbReference type="Pfam" id="PF03354">
    <property type="entry name" value="TerL_ATPase"/>
    <property type="match status" value="1"/>
</dbReference>
<comment type="caution">
    <text evidence="3">The sequence shown here is derived from an EMBL/GenBank/DDBJ whole genome shotgun (WGS) entry which is preliminary data.</text>
</comment>
<accession>A0A7W3JGF9</accession>
<dbReference type="PANTHER" id="PTHR41287">
    <property type="match status" value="1"/>
</dbReference>
<dbReference type="InterPro" id="IPR027417">
    <property type="entry name" value="P-loop_NTPase"/>
</dbReference>
<evidence type="ECO:0000313" key="3">
    <source>
        <dbReference type="EMBL" id="MBA8812422.1"/>
    </source>
</evidence>
<sequence>MRSTPPLSPEFTADIDAYLPVIQRAWKSGTGYSLAQWQVDILRGATEQYPEGHKRAGQLRHRQAFLSVGRQAGKSELTAAFGLYLLLRDLRGAYVVGVARSREQAALIYDRTLSVIQSNPALASRFKKLTETRGIRAVAGGRYELKASSSASLQGIPVSGAVCDELHLLKPEVWDALVAGTGGRRNTLVFGATTAGDDESELLQRLYVNAEKSFAGELDRFYAVIYDAPEARVPDDDETLAQYITAANPAVQGGYKDVEAVMSDVRGLPKSEAIRYYLNRFISGNSGWMDLGMWTQCASTEAFPKGRPVISIDRTNDWSAATFAAAIKREDGTLFTELVAWPRNPTIDQLERLCIALYAKGVATFVVDSFNLRELGLRLKGRGMPVRFINVGDVYSGASLFYSKVAHKEIRHGGDLLLTMQIPRTATKARGDDYRLIKGPTLMDIDSVIATVNAVYVAENNVDMGLQLF</sequence>
<dbReference type="PANTHER" id="PTHR41287:SF1">
    <property type="entry name" value="PROTEIN YMFN"/>
    <property type="match status" value="1"/>
</dbReference>
<feature type="domain" description="Terminase large subunit-like ATPase" evidence="1">
    <location>
        <begin position="52"/>
        <end position="208"/>
    </location>
</feature>
<dbReference type="Gene3D" id="3.40.50.300">
    <property type="entry name" value="P-loop containing nucleotide triphosphate hydrolases"/>
    <property type="match status" value="1"/>
</dbReference>
<evidence type="ECO:0000313" key="4">
    <source>
        <dbReference type="Proteomes" id="UP000321154"/>
    </source>
</evidence>
<evidence type="ECO:0000259" key="1">
    <source>
        <dbReference type="Pfam" id="PF03354"/>
    </source>
</evidence>
<dbReference type="RefSeq" id="WP_146851975.1">
    <property type="nucleotide sequence ID" value="NZ_BAAAHR010000002.1"/>
</dbReference>
<organism evidence="3 5">
    <name type="scientific">Frigoribacterium faeni</name>
    <dbReference type="NCBI Taxonomy" id="145483"/>
    <lineage>
        <taxon>Bacteria</taxon>
        <taxon>Bacillati</taxon>
        <taxon>Actinomycetota</taxon>
        <taxon>Actinomycetes</taxon>
        <taxon>Micrococcales</taxon>
        <taxon>Microbacteriaceae</taxon>
        <taxon>Frigoribacterium</taxon>
    </lineage>
</organism>
<dbReference type="EMBL" id="BJUV01000001">
    <property type="protein sequence ID" value="GEK81861.1"/>
    <property type="molecule type" value="Genomic_DNA"/>
</dbReference>
<protein>
    <submittedName>
        <fullName evidence="3">Phage terminase large subunit-like protein</fullName>
    </submittedName>
</protein>
<dbReference type="EMBL" id="JACGWW010000001">
    <property type="protein sequence ID" value="MBA8812422.1"/>
    <property type="molecule type" value="Genomic_DNA"/>
</dbReference>
<proteinExistence type="predicted"/>
<name>A0A7W3JGF9_9MICO</name>
<dbReference type="Proteomes" id="UP000321154">
    <property type="component" value="Unassembled WGS sequence"/>
</dbReference>
<dbReference type="InterPro" id="IPR005021">
    <property type="entry name" value="Terminase_largesu-like"/>
</dbReference>
<dbReference type="InterPro" id="IPR046461">
    <property type="entry name" value="TerL_ATPase"/>
</dbReference>
<reference evidence="2 4" key="1">
    <citation type="submission" date="2019-07" db="EMBL/GenBank/DDBJ databases">
        <title>Whole genome shotgun sequence of Frigoribacterium faeni NBRC 103066.</title>
        <authorList>
            <person name="Hosoyama A."/>
            <person name="Uohara A."/>
            <person name="Ohji S."/>
            <person name="Ichikawa N."/>
        </authorList>
    </citation>
    <scope>NUCLEOTIDE SEQUENCE [LARGE SCALE GENOMIC DNA]</scope>
    <source>
        <strain evidence="2 4">NBRC 103066</strain>
    </source>
</reference>
<evidence type="ECO:0000313" key="2">
    <source>
        <dbReference type="EMBL" id="GEK81861.1"/>
    </source>
</evidence>
<keyword evidence="4" id="KW-1185">Reference proteome</keyword>
<dbReference type="OrthoDB" id="4115830at2"/>
<evidence type="ECO:0000313" key="5">
    <source>
        <dbReference type="Proteomes" id="UP000522688"/>
    </source>
</evidence>